<evidence type="ECO:0000256" key="5">
    <source>
        <dbReference type="ARBA" id="ARBA00023136"/>
    </source>
</evidence>
<reference evidence="10" key="1">
    <citation type="journal article" date="2019" name="Int. J. Syst. Evol. Microbiol.">
        <title>The Global Catalogue of Microorganisms (GCM) 10K type strain sequencing project: providing services to taxonomists for standard genome sequencing and annotation.</title>
        <authorList>
            <consortium name="The Broad Institute Genomics Platform"/>
            <consortium name="The Broad Institute Genome Sequencing Center for Infectious Disease"/>
            <person name="Wu L."/>
            <person name="Ma J."/>
        </authorList>
    </citation>
    <scope>NUCLEOTIDE SEQUENCE [LARGE SCALE GENOMIC DNA]</scope>
    <source>
        <strain evidence="10">JCM 17664</strain>
    </source>
</reference>
<dbReference type="Pfam" id="PF07715">
    <property type="entry name" value="Plug"/>
    <property type="match status" value="1"/>
</dbReference>
<keyword evidence="4 7" id="KW-0812">Transmembrane</keyword>
<evidence type="ECO:0000259" key="8">
    <source>
        <dbReference type="Pfam" id="PF07715"/>
    </source>
</evidence>
<name>A0ABP8FU76_9BACT</name>
<evidence type="ECO:0000256" key="4">
    <source>
        <dbReference type="ARBA" id="ARBA00022692"/>
    </source>
</evidence>
<dbReference type="Proteomes" id="UP001501207">
    <property type="component" value="Unassembled WGS sequence"/>
</dbReference>
<evidence type="ECO:0000313" key="9">
    <source>
        <dbReference type="EMBL" id="GAA4311105.1"/>
    </source>
</evidence>
<evidence type="ECO:0000256" key="7">
    <source>
        <dbReference type="PROSITE-ProRule" id="PRU01360"/>
    </source>
</evidence>
<dbReference type="PROSITE" id="PS52016">
    <property type="entry name" value="TONB_DEPENDENT_REC_3"/>
    <property type="match status" value="1"/>
</dbReference>
<evidence type="ECO:0000256" key="6">
    <source>
        <dbReference type="ARBA" id="ARBA00023237"/>
    </source>
</evidence>
<dbReference type="NCBIfam" id="TIGR04057">
    <property type="entry name" value="SusC_RagA_signa"/>
    <property type="match status" value="1"/>
</dbReference>
<comment type="similarity">
    <text evidence="7">Belongs to the TonB-dependent receptor family.</text>
</comment>
<dbReference type="Gene3D" id="2.40.170.20">
    <property type="entry name" value="TonB-dependent receptor, beta-barrel domain"/>
    <property type="match status" value="1"/>
</dbReference>
<dbReference type="EMBL" id="BAABFN010000004">
    <property type="protein sequence ID" value="GAA4311105.1"/>
    <property type="molecule type" value="Genomic_DNA"/>
</dbReference>
<sequence>MSPDGKAVPAATVQVKGTEKGAVADQNGSFTLQAAPGTVLVAKAIGLDSTSTTVGTDTSITITMQGGKTQTLKTVVVKAALGMQKNQRSVGYAIQEVSGQAVQQAKEVNFVNALNGKIAGVQINTNTGSMGGSSKITIRGQKSILGDNNALFVVDGVPFSNFNSNSVNQQIGGGGYDYGNPSQDINPDDIETISVLKGAAATALYGTRGANGVVLITTKKGGNGGHFGVNYSLNIQTDRVYILPKYQNRYGGGSSPDFDTLFYNKNPEQFLSEKDAAYHDPALGAYDLLPEYAVDESWGPEMKGQLVRPYWSFDKDKNNPDFGKTAPWSPHPDNARNFFTPGLTVSNNISAGNDFDKGSVRISFGDMRQKFILPHSKLHRDNISLRGSYEILDNLTASASFNYANTGATGRPGTGFSGQNIMEQFSMYGQRQLDMNKMKDYKYADGSQITWNRHAFDDPSPASAGNPYWERYEEYESDQRNRYYGFAGLDYKPIDWLNISGKVMMDSYNTLQEERTAKDYLPGSYARNTIDFREMNYQLLVTANPKLSEDFSLDATAGGNIMKQTMNTLSGLTSGGLVVPGLYTLSNSLSAPLLYPGMPRSQINSLFADVNLGYKNTVFLEATGRNDWSSTLPADSRSFFYPSVSASIVFSEWLKNWTWLSFGKLRGSYAVVGTDASAFNVYNIFGNPILLNGQTMISVDPTKRNPNLKPERTTEQEVGLQLNFLDNRIGLDVAAYNRITRDQIIPVNVSPSTGFATWLVNAGRVRNRGVEVHLEGSPVRTKDFTWTLNLNLAKNENKVLGLAFNGIEVPQVIIGTERRLNAVSVVAKTGYSLGTLVGYDYKRINGKPVMDSAGNYTPTDEPVPLGSVYPDYTGGVSTNFTYKNFSLSALVDFQQGGKFFSYTNMYGLFSGLLDETAKNNVREDGVTVEGVLADGTPYQTTMAAKDYFKNDFGKVINSANVYDASYVYLREVKLGYNLPKSWADKIGAENIAFYLYGRNLWLISKNAPNVDPSNIANGSGNIQGLEGGALPSVRSFGLNLNVGF</sequence>
<keyword evidence="5 7" id="KW-0472">Membrane</keyword>
<dbReference type="InterPro" id="IPR023997">
    <property type="entry name" value="TonB-dep_OMP_SusC/RagA_CS"/>
</dbReference>
<dbReference type="NCBIfam" id="TIGR04056">
    <property type="entry name" value="OMP_RagA_SusC"/>
    <property type="match status" value="1"/>
</dbReference>
<keyword evidence="10" id="KW-1185">Reference proteome</keyword>
<dbReference type="InterPro" id="IPR012910">
    <property type="entry name" value="Plug_dom"/>
</dbReference>
<proteinExistence type="inferred from homology"/>
<evidence type="ECO:0000313" key="10">
    <source>
        <dbReference type="Proteomes" id="UP001501207"/>
    </source>
</evidence>
<dbReference type="SUPFAM" id="SSF56935">
    <property type="entry name" value="Porins"/>
    <property type="match status" value="1"/>
</dbReference>
<evidence type="ECO:0000256" key="3">
    <source>
        <dbReference type="ARBA" id="ARBA00022452"/>
    </source>
</evidence>
<evidence type="ECO:0000256" key="1">
    <source>
        <dbReference type="ARBA" id="ARBA00004571"/>
    </source>
</evidence>
<dbReference type="InterPro" id="IPR037066">
    <property type="entry name" value="Plug_dom_sf"/>
</dbReference>
<dbReference type="InterPro" id="IPR039426">
    <property type="entry name" value="TonB-dep_rcpt-like"/>
</dbReference>
<keyword evidence="3 7" id="KW-1134">Transmembrane beta strand</keyword>
<comment type="subcellular location">
    <subcellularLocation>
        <location evidence="1 7">Cell outer membrane</location>
        <topology evidence="1 7">Multi-pass membrane protein</topology>
    </subcellularLocation>
</comment>
<protein>
    <submittedName>
        <fullName evidence="9">SusC/RagA family TonB-linked outer membrane protein</fullName>
    </submittedName>
</protein>
<comment type="caution">
    <text evidence="9">The sequence shown here is derived from an EMBL/GenBank/DDBJ whole genome shotgun (WGS) entry which is preliminary data.</text>
</comment>
<keyword evidence="6 7" id="KW-0998">Cell outer membrane</keyword>
<dbReference type="InterPro" id="IPR008969">
    <property type="entry name" value="CarboxyPept-like_regulatory"/>
</dbReference>
<dbReference type="SUPFAM" id="SSF49464">
    <property type="entry name" value="Carboxypeptidase regulatory domain-like"/>
    <property type="match status" value="1"/>
</dbReference>
<dbReference type="Gene3D" id="2.170.130.10">
    <property type="entry name" value="TonB-dependent receptor, plug domain"/>
    <property type="match status" value="1"/>
</dbReference>
<evidence type="ECO:0000256" key="2">
    <source>
        <dbReference type="ARBA" id="ARBA00022448"/>
    </source>
</evidence>
<feature type="domain" description="TonB-dependent receptor plug" evidence="8">
    <location>
        <begin position="87"/>
        <end position="213"/>
    </location>
</feature>
<keyword evidence="2 7" id="KW-0813">Transport</keyword>
<dbReference type="InterPro" id="IPR036942">
    <property type="entry name" value="Beta-barrel_TonB_sf"/>
</dbReference>
<organism evidence="9 10">
    <name type="scientific">Compostibacter hankyongensis</name>
    <dbReference type="NCBI Taxonomy" id="1007089"/>
    <lineage>
        <taxon>Bacteria</taxon>
        <taxon>Pseudomonadati</taxon>
        <taxon>Bacteroidota</taxon>
        <taxon>Chitinophagia</taxon>
        <taxon>Chitinophagales</taxon>
        <taxon>Chitinophagaceae</taxon>
        <taxon>Compostibacter</taxon>
    </lineage>
</organism>
<dbReference type="InterPro" id="IPR023996">
    <property type="entry name" value="TonB-dep_OMP_SusC/RagA"/>
</dbReference>
<dbReference type="Pfam" id="PF13715">
    <property type="entry name" value="CarbopepD_reg_2"/>
    <property type="match status" value="1"/>
</dbReference>
<accession>A0ABP8FU76</accession>
<gene>
    <name evidence="9" type="ORF">GCM10023143_20020</name>
</gene>